<gene>
    <name evidence="3" type="ordered locus">PSPA7_3039</name>
</gene>
<dbReference type="SUPFAM" id="SSF50610">
    <property type="entry name" value="mu transposase, C-terminal domain"/>
    <property type="match status" value="1"/>
</dbReference>
<dbReference type="EMBL" id="CP000744">
    <property type="protein sequence ID" value="ABR85011.1"/>
    <property type="molecule type" value="Genomic_DNA"/>
</dbReference>
<dbReference type="HOGENOM" id="CLU_017991_4_0_6"/>
<dbReference type="GO" id="GO:0015074">
    <property type="term" value="P:DNA integration"/>
    <property type="evidence" value="ECO:0007669"/>
    <property type="project" value="InterPro"/>
</dbReference>
<proteinExistence type="predicted"/>
<dbReference type="InterPro" id="IPR015378">
    <property type="entry name" value="Transposase-like_Mu_C"/>
</dbReference>
<reference evidence="3 4" key="1">
    <citation type="submission" date="2007-06" db="EMBL/GenBank/DDBJ databases">
        <authorList>
            <person name="Dodson R.J."/>
            <person name="Harkins D."/>
            <person name="Paulsen I.T."/>
        </authorList>
    </citation>
    <scope>NUCLEOTIDE SEQUENCE [LARGE SCALE GENOMIC DNA]</scope>
    <source>
        <strain evidence="3 4">PA7</strain>
    </source>
</reference>
<sequence>MKILNKGQGVLWDGKLCAYEASLGPDLVQVYVKEEKKYQSVPVGELAIVSSTEGRSEKAVSDISEISEKEWRKAKFRFEMIKKFLEGERTTENLSKLSKRLRLSSSRVYTLIRSFDESMGPRCYLREKSGRPVGCRQLDPRVEEIIEAAIKSEWNGPGSRVAKVWKAVKSVCEVAGYSVPAFLTVKSRLHDRGQFQLDKLRIGLKAANDLHQARPGKNEANAPLHRWQIDHTVIDCIIVDEITRKPLCRPWVTLIIDVYTRVVIGYYLSIHAPNTYSVAIALTHAVLPKNKWLAVLDDQDLSHPYYGRPIELHMDNAKEFKSKPFRRAAADNQIKLVWRPKGKPWWGGHIERLNGTLAMGYVHYLPGTTLSNVEARGDYDSEKEACLTFSEFKLWFARAIQIYHHEKHRALGVSPHQKWMEAFTKSGVLTHPALLDDPMKFLLDFMPEESRCISRSGIIFKKFNYWSPALAPYVKSGSCKVKYNPLSLKQIWVWVPGGRYIEVPYSDLSLPDITLEELNIAKKQVSEEANKHPGHESKIYSRLVINQINKNRQLVERAKLATKKARKTSENLRQGEFFHEILPVDVPENACMTSEDYTDLDSSPKPSLYDIDLS</sequence>
<dbReference type="RefSeq" id="WP_012075806.1">
    <property type="nucleotide sequence ID" value="NC_009656.1"/>
</dbReference>
<dbReference type="SUPFAM" id="SSF53098">
    <property type="entry name" value="Ribonuclease H-like"/>
    <property type="match status" value="1"/>
</dbReference>
<dbReference type="InterPro" id="IPR009004">
    <property type="entry name" value="Transposase_Mu_C"/>
</dbReference>
<dbReference type="Proteomes" id="UP000001582">
    <property type="component" value="Chromosome"/>
</dbReference>
<dbReference type="InterPro" id="IPR001584">
    <property type="entry name" value="Integrase_cat-core"/>
</dbReference>
<reference evidence="3 4" key="2">
    <citation type="journal article" date="2010" name="PLoS ONE">
        <title>Complete genome sequence of the multiresistant taxonomic outlier Pseudomonas aeruginosa PA7.</title>
        <authorList>
            <person name="Roy P.H."/>
            <person name="Tetu S.G."/>
            <person name="Larouche A."/>
            <person name="Elbourne L."/>
            <person name="Tremblay S."/>
            <person name="Ren Q."/>
            <person name="Dodson R."/>
            <person name="Harkins D."/>
            <person name="Shay R."/>
            <person name="Watkins K."/>
            <person name="Mahamoud Y."/>
            <person name="Paulsen I.T."/>
        </authorList>
    </citation>
    <scope>NUCLEOTIDE SEQUENCE [LARGE SCALE GENOMIC DNA]</scope>
    <source>
        <strain evidence="3 4">PA7</strain>
    </source>
</reference>
<evidence type="ECO:0000256" key="1">
    <source>
        <dbReference type="SAM" id="MobiDB-lite"/>
    </source>
</evidence>
<dbReference type="KEGG" id="pap:PSPA7_3039"/>
<feature type="domain" description="Integrase catalytic" evidence="2">
    <location>
        <begin position="219"/>
        <end position="423"/>
    </location>
</feature>
<dbReference type="AlphaFoldDB" id="A6V5R4"/>
<dbReference type="GO" id="GO:0003676">
    <property type="term" value="F:nucleic acid binding"/>
    <property type="evidence" value="ECO:0007669"/>
    <property type="project" value="InterPro"/>
</dbReference>
<evidence type="ECO:0000313" key="3">
    <source>
        <dbReference type="EMBL" id="ABR85011.1"/>
    </source>
</evidence>
<dbReference type="InterPro" id="IPR036397">
    <property type="entry name" value="RNaseH_sf"/>
</dbReference>
<organism evidence="3 4">
    <name type="scientific">Pseudomonas paraeruginosa (strain DSM 24068 / PA7)</name>
    <name type="common">Pseudomonas aeruginosa (strain PA7)</name>
    <dbReference type="NCBI Taxonomy" id="381754"/>
    <lineage>
        <taxon>Bacteria</taxon>
        <taxon>Pseudomonadati</taxon>
        <taxon>Pseudomonadota</taxon>
        <taxon>Gammaproteobacteria</taxon>
        <taxon>Pseudomonadales</taxon>
        <taxon>Pseudomonadaceae</taxon>
        <taxon>Pseudomonas</taxon>
        <taxon>Pseudomonas paraeruginosa</taxon>
    </lineage>
</organism>
<protein>
    <submittedName>
        <fullName evidence="3">Putative transposase</fullName>
    </submittedName>
</protein>
<evidence type="ECO:0000313" key="4">
    <source>
        <dbReference type="Proteomes" id="UP000001582"/>
    </source>
</evidence>
<dbReference type="PROSITE" id="PS50994">
    <property type="entry name" value="INTEGRASE"/>
    <property type="match status" value="1"/>
</dbReference>
<dbReference type="Pfam" id="PF09299">
    <property type="entry name" value="Mu-transpos_C"/>
    <property type="match status" value="1"/>
</dbReference>
<accession>A6V5R4</accession>
<name>A6V5R4_PSEP7</name>
<dbReference type="InterPro" id="IPR012337">
    <property type="entry name" value="RNaseH-like_sf"/>
</dbReference>
<feature type="region of interest" description="Disordered" evidence="1">
    <location>
        <begin position="595"/>
        <end position="614"/>
    </location>
</feature>
<dbReference type="Pfam" id="PF00665">
    <property type="entry name" value="rve"/>
    <property type="match status" value="1"/>
</dbReference>
<dbReference type="Gene3D" id="3.30.420.10">
    <property type="entry name" value="Ribonuclease H-like superfamily/Ribonuclease H"/>
    <property type="match status" value="1"/>
</dbReference>
<evidence type="ECO:0000259" key="2">
    <source>
        <dbReference type="PROSITE" id="PS50994"/>
    </source>
</evidence>